<evidence type="ECO:0000256" key="1">
    <source>
        <dbReference type="SAM" id="SignalP"/>
    </source>
</evidence>
<reference evidence="2 3" key="1">
    <citation type="submission" date="2014-04" db="EMBL/GenBank/DDBJ databases">
        <authorList>
            <consortium name="DOE Joint Genome Institute"/>
            <person name="Kuo A."/>
            <person name="Zuccaro A."/>
            <person name="Kohler A."/>
            <person name="Nagy L.G."/>
            <person name="Floudas D."/>
            <person name="Copeland A."/>
            <person name="Barry K.W."/>
            <person name="Cichocki N."/>
            <person name="Veneault-Fourrey C."/>
            <person name="LaButti K."/>
            <person name="Lindquist E.A."/>
            <person name="Lipzen A."/>
            <person name="Lundell T."/>
            <person name="Morin E."/>
            <person name="Murat C."/>
            <person name="Sun H."/>
            <person name="Tunlid A."/>
            <person name="Henrissat B."/>
            <person name="Grigoriev I.V."/>
            <person name="Hibbett D.S."/>
            <person name="Martin F."/>
            <person name="Nordberg H.P."/>
            <person name="Cantor M.N."/>
            <person name="Hua S.X."/>
        </authorList>
    </citation>
    <scope>NUCLEOTIDE SEQUENCE [LARGE SCALE GENOMIC DNA]</scope>
    <source>
        <strain evidence="2 3">MAFF 305830</strain>
    </source>
</reference>
<dbReference type="HOGENOM" id="CLU_1816993_0_0_1"/>
<feature type="chain" id="PRO_5005171916" evidence="1">
    <location>
        <begin position="20"/>
        <end position="142"/>
    </location>
</feature>
<feature type="signal peptide" evidence="1">
    <location>
        <begin position="1"/>
        <end position="19"/>
    </location>
</feature>
<keyword evidence="3" id="KW-1185">Reference proteome</keyword>
<dbReference type="EMBL" id="KN824355">
    <property type="protein sequence ID" value="KIM22487.1"/>
    <property type="molecule type" value="Genomic_DNA"/>
</dbReference>
<gene>
    <name evidence="2" type="ORF">M408DRAFT_28713</name>
</gene>
<evidence type="ECO:0000313" key="2">
    <source>
        <dbReference type="EMBL" id="KIM22487.1"/>
    </source>
</evidence>
<dbReference type="Proteomes" id="UP000054097">
    <property type="component" value="Unassembled WGS sequence"/>
</dbReference>
<accession>A0A0C2WYT8</accession>
<proteinExistence type="predicted"/>
<name>A0A0C2WYT8_SERVB</name>
<sequence>MKLISFVTFAATLIAPAFADFHIQNCAHTYGLGGQSETTWPVIATPSNKWNCDGFRNQSPVVDGTDGLEDKESSVFSVKNLCGYKKLNFYPSGSEIKVYVDSGNGQQIGRCVKGGGGSKSCAAAFDMLTCNDDWVCLSTICS</sequence>
<organism evidence="2 3">
    <name type="scientific">Serendipita vermifera MAFF 305830</name>
    <dbReference type="NCBI Taxonomy" id="933852"/>
    <lineage>
        <taxon>Eukaryota</taxon>
        <taxon>Fungi</taxon>
        <taxon>Dikarya</taxon>
        <taxon>Basidiomycota</taxon>
        <taxon>Agaricomycotina</taxon>
        <taxon>Agaricomycetes</taxon>
        <taxon>Sebacinales</taxon>
        <taxon>Serendipitaceae</taxon>
        <taxon>Serendipita</taxon>
    </lineage>
</organism>
<dbReference type="OrthoDB" id="2742985at2759"/>
<dbReference type="AlphaFoldDB" id="A0A0C2WYT8"/>
<evidence type="ECO:0000313" key="3">
    <source>
        <dbReference type="Proteomes" id="UP000054097"/>
    </source>
</evidence>
<protein>
    <submittedName>
        <fullName evidence="2">Uncharacterized protein</fullName>
    </submittedName>
</protein>
<keyword evidence="1" id="KW-0732">Signal</keyword>
<reference evidence="3" key="2">
    <citation type="submission" date="2015-01" db="EMBL/GenBank/DDBJ databases">
        <title>Evolutionary Origins and Diversification of the Mycorrhizal Mutualists.</title>
        <authorList>
            <consortium name="DOE Joint Genome Institute"/>
            <consortium name="Mycorrhizal Genomics Consortium"/>
            <person name="Kohler A."/>
            <person name="Kuo A."/>
            <person name="Nagy L.G."/>
            <person name="Floudas D."/>
            <person name="Copeland A."/>
            <person name="Barry K.W."/>
            <person name="Cichocki N."/>
            <person name="Veneault-Fourrey C."/>
            <person name="LaButti K."/>
            <person name="Lindquist E.A."/>
            <person name="Lipzen A."/>
            <person name="Lundell T."/>
            <person name="Morin E."/>
            <person name="Murat C."/>
            <person name="Riley R."/>
            <person name="Ohm R."/>
            <person name="Sun H."/>
            <person name="Tunlid A."/>
            <person name="Henrissat B."/>
            <person name="Grigoriev I.V."/>
            <person name="Hibbett D.S."/>
            <person name="Martin F."/>
        </authorList>
    </citation>
    <scope>NUCLEOTIDE SEQUENCE [LARGE SCALE GENOMIC DNA]</scope>
    <source>
        <strain evidence="3">MAFF 305830</strain>
    </source>
</reference>